<evidence type="ECO:0000313" key="3">
    <source>
        <dbReference type="Proteomes" id="UP000177506"/>
    </source>
</evidence>
<dbReference type="Proteomes" id="UP000177506">
    <property type="component" value="Unassembled WGS sequence"/>
</dbReference>
<dbReference type="PANTHER" id="PTHR39175">
    <property type="entry name" value="FAMILY PROTEIN, PUTATIVE (AFU_ORTHOLOGUE AFUA_3G15060)-RELATED"/>
    <property type="match status" value="1"/>
</dbReference>
<gene>
    <name evidence="2" type="ORF">BEN49_22655</name>
</gene>
<dbReference type="SUPFAM" id="SSF54593">
    <property type="entry name" value="Glyoxalase/Bleomycin resistance protein/Dihydroxybiphenyl dioxygenase"/>
    <property type="match status" value="1"/>
</dbReference>
<dbReference type="InterPro" id="IPR037523">
    <property type="entry name" value="VOC_core"/>
</dbReference>
<dbReference type="Gene3D" id="3.10.180.10">
    <property type="entry name" value="2,3-Dihydroxybiphenyl 1,2-Dioxygenase, domain 1"/>
    <property type="match status" value="1"/>
</dbReference>
<dbReference type="RefSeq" id="WP_070742916.1">
    <property type="nucleotide sequence ID" value="NZ_MDZA01000142.1"/>
</dbReference>
<keyword evidence="3" id="KW-1185">Reference proteome</keyword>
<name>A0A1G1THY6_9BACT</name>
<organism evidence="2 3">
    <name type="scientific">Hymenobacter coccineus</name>
    <dbReference type="NCBI Taxonomy" id="1908235"/>
    <lineage>
        <taxon>Bacteria</taxon>
        <taxon>Pseudomonadati</taxon>
        <taxon>Bacteroidota</taxon>
        <taxon>Cytophagia</taxon>
        <taxon>Cytophagales</taxon>
        <taxon>Hymenobacteraceae</taxon>
        <taxon>Hymenobacter</taxon>
    </lineage>
</organism>
<dbReference type="PANTHER" id="PTHR39175:SF1">
    <property type="entry name" value="FAMILY PROTEIN, PUTATIVE (AFU_ORTHOLOGUE AFUA_3G15060)-RELATED"/>
    <property type="match status" value="1"/>
</dbReference>
<dbReference type="OrthoDB" id="9813630at2"/>
<proteinExistence type="predicted"/>
<comment type="caution">
    <text evidence="2">The sequence shown here is derived from an EMBL/GenBank/DDBJ whole genome shotgun (WGS) entry which is preliminary data.</text>
</comment>
<reference evidence="2 3" key="1">
    <citation type="submission" date="2016-08" db="EMBL/GenBank/DDBJ databases">
        <title>Hymenobacter coccineus sp. nov., Hymenobacter lapidarius sp. nov. and Hymenobacter glacialis sp. nov., isolated from Antarctic soil.</title>
        <authorList>
            <person name="Sedlacek I."/>
            <person name="Kralova S."/>
            <person name="Kyrova K."/>
            <person name="Maslanova I."/>
            <person name="Stankova E."/>
            <person name="Vrbovska V."/>
            <person name="Nemec M."/>
            <person name="Bartak M."/>
            <person name="Svec P."/>
            <person name="Busse H.-J."/>
            <person name="Pantucek R."/>
        </authorList>
    </citation>
    <scope>NUCLEOTIDE SEQUENCE [LARGE SCALE GENOMIC DNA]</scope>
    <source>
        <strain evidence="2 3">CCM 8649</strain>
    </source>
</reference>
<protein>
    <submittedName>
        <fullName evidence="2">Phage portal protein</fullName>
    </submittedName>
</protein>
<dbReference type="PROSITE" id="PS51819">
    <property type="entry name" value="VOC"/>
    <property type="match status" value="1"/>
</dbReference>
<sequence length="122" mass="13259">MNAIQFTRFHHLLLSVPLGALEAARAFYGGVLGLPEAPGPHPKATIWYLVGGIELHIQEDPAPLGPRSKRHPAFEVADAAGARRALEAQGVAIEPASDLAGRQRFFVRDPFENRLEMLQLGS</sequence>
<dbReference type="InterPro" id="IPR029068">
    <property type="entry name" value="Glyas_Bleomycin-R_OHBP_Dase"/>
</dbReference>
<dbReference type="Pfam" id="PF00903">
    <property type="entry name" value="Glyoxalase"/>
    <property type="match status" value="1"/>
</dbReference>
<evidence type="ECO:0000313" key="2">
    <source>
        <dbReference type="EMBL" id="OGX90491.1"/>
    </source>
</evidence>
<dbReference type="EMBL" id="MDZA01000142">
    <property type="protein sequence ID" value="OGX90491.1"/>
    <property type="molecule type" value="Genomic_DNA"/>
</dbReference>
<dbReference type="InterPro" id="IPR004360">
    <property type="entry name" value="Glyas_Fos-R_dOase_dom"/>
</dbReference>
<evidence type="ECO:0000259" key="1">
    <source>
        <dbReference type="PROSITE" id="PS51819"/>
    </source>
</evidence>
<feature type="domain" description="VOC" evidence="1">
    <location>
        <begin position="8"/>
        <end position="120"/>
    </location>
</feature>
<accession>A0A1G1THY6</accession>
<dbReference type="AlphaFoldDB" id="A0A1G1THY6"/>